<dbReference type="PANTHER" id="PTHR11533">
    <property type="entry name" value="PROTEASE M1 ZINC METALLOPROTEASE"/>
    <property type="match status" value="1"/>
</dbReference>
<dbReference type="InterPro" id="IPR027268">
    <property type="entry name" value="Peptidase_M4/M1_CTD_sf"/>
</dbReference>
<dbReference type="Pfam" id="PF01433">
    <property type="entry name" value="Peptidase_M1"/>
    <property type="match status" value="1"/>
</dbReference>
<evidence type="ECO:0000256" key="9">
    <source>
        <dbReference type="ARBA" id="ARBA00022833"/>
    </source>
</evidence>
<dbReference type="InterPro" id="IPR045357">
    <property type="entry name" value="Aminopeptidase_N-like_N"/>
</dbReference>
<dbReference type="InterPro" id="IPR042097">
    <property type="entry name" value="Aminopeptidase_N-like_N_sf"/>
</dbReference>
<evidence type="ECO:0000259" key="14">
    <source>
        <dbReference type="Pfam" id="PF17900"/>
    </source>
</evidence>
<feature type="domain" description="Peptidase M1 membrane alanine aminopeptidase" evidence="13">
    <location>
        <begin position="231"/>
        <end position="423"/>
    </location>
</feature>
<evidence type="ECO:0000313" key="16">
    <source>
        <dbReference type="Proteomes" id="UP000238217"/>
    </source>
</evidence>
<comment type="caution">
    <text evidence="15">The sequence shown here is derived from an EMBL/GenBank/DDBJ whole genome shotgun (WGS) entry which is preliminary data.</text>
</comment>
<dbReference type="InterPro" id="IPR014782">
    <property type="entry name" value="Peptidase_M1_dom"/>
</dbReference>
<dbReference type="Gene3D" id="1.10.390.10">
    <property type="entry name" value="Neutral Protease Domain 2"/>
    <property type="match status" value="1"/>
</dbReference>
<keyword evidence="7" id="KW-0479">Metal-binding</keyword>
<organism evidence="15 16">
    <name type="scientific">Nesterenkonia sandarakina</name>
    <dbReference type="NCBI Taxonomy" id="272918"/>
    <lineage>
        <taxon>Bacteria</taxon>
        <taxon>Bacillati</taxon>
        <taxon>Actinomycetota</taxon>
        <taxon>Actinomycetes</taxon>
        <taxon>Micrococcales</taxon>
        <taxon>Micrococcaceae</taxon>
        <taxon>Nesterenkonia</taxon>
    </lineage>
</organism>
<dbReference type="GO" id="GO:0016285">
    <property type="term" value="F:alanyl aminopeptidase activity"/>
    <property type="evidence" value="ECO:0007669"/>
    <property type="project" value="UniProtKB-EC"/>
</dbReference>
<gene>
    <name evidence="15" type="ORF">BCL67_104174</name>
</gene>
<keyword evidence="9" id="KW-0862">Zinc</keyword>
<dbReference type="SUPFAM" id="SSF55486">
    <property type="entry name" value="Metalloproteases ('zincins'), catalytic domain"/>
    <property type="match status" value="1"/>
</dbReference>
<keyword evidence="16" id="KW-1185">Reference proteome</keyword>
<dbReference type="GO" id="GO:0008237">
    <property type="term" value="F:metallopeptidase activity"/>
    <property type="evidence" value="ECO:0007669"/>
    <property type="project" value="UniProtKB-KW"/>
</dbReference>
<dbReference type="GO" id="GO:0008270">
    <property type="term" value="F:zinc ion binding"/>
    <property type="evidence" value="ECO:0007669"/>
    <property type="project" value="InterPro"/>
</dbReference>
<dbReference type="PRINTS" id="PR00756">
    <property type="entry name" value="ALADIPTASE"/>
</dbReference>
<dbReference type="InterPro" id="IPR001930">
    <property type="entry name" value="Peptidase_M1"/>
</dbReference>
<evidence type="ECO:0000256" key="10">
    <source>
        <dbReference type="ARBA" id="ARBA00023049"/>
    </source>
</evidence>
<comment type="cofactor">
    <cofactor evidence="2">
        <name>Zn(2+)</name>
        <dbReference type="ChEBI" id="CHEBI:29105"/>
    </cofactor>
</comment>
<evidence type="ECO:0000256" key="7">
    <source>
        <dbReference type="ARBA" id="ARBA00022723"/>
    </source>
</evidence>
<evidence type="ECO:0000256" key="2">
    <source>
        <dbReference type="ARBA" id="ARBA00001947"/>
    </source>
</evidence>
<keyword evidence="6" id="KW-0645">Protease</keyword>
<keyword evidence="8" id="KW-0378">Hydrolase</keyword>
<dbReference type="SUPFAM" id="SSF63737">
    <property type="entry name" value="Leukotriene A4 hydrolase N-terminal domain"/>
    <property type="match status" value="1"/>
</dbReference>
<dbReference type="EC" id="3.4.11.2" evidence="4"/>
<evidence type="ECO:0000256" key="3">
    <source>
        <dbReference type="ARBA" id="ARBA00010136"/>
    </source>
</evidence>
<evidence type="ECO:0000256" key="5">
    <source>
        <dbReference type="ARBA" id="ARBA00015611"/>
    </source>
</evidence>
<dbReference type="Proteomes" id="UP000238217">
    <property type="component" value="Unassembled WGS sequence"/>
</dbReference>
<evidence type="ECO:0000256" key="6">
    <source>
        <dbReference type="ARBA" id="ARBA00022670"/>
    </source>
</evidence>
<comment type="catalytic activity">
    <reaction evidence="1">
        <text>Release of an N-terminal amino acid, Xaa-|-Yaa- from a peptide, amide or arylamide. Xaa is preferably Ala, but may be most amino acids including Pro (slow action). When a terminal hydrophobic residue is followed by a prolyl residue, the two may be released as an intact Xaa-Pro dipeptide.</text>
        <dbReference type="EC" id="3.4.11.2"/>
    </reaction>
</comment>
<feature type="domain" description="Aminopeptidase N-like N-terminal" evidence="14">
    <location>
        <begin position="19"/>
        <end position="187"/>
    </location>
</feature>
<proteinExistence type="inferred from homology"/>
<dbReference type="CDD" id="cd09603">
    <property type="entry name" value="M1_APN_like"/>
    <property type="match status" value="1"/>
</dbReference>
<evidence type="ECO:0000256" key="11">
    <source>
        <dbReference type="ARBA" id="ARBA00029811"/>
    </source>
</evidence>
<protein>
    <recommendedName>
        <fullName evidence="5">Aminopeptidase N</fullName>
        <ecNumber evidence="4">3.4.11.2</ecNumber>
    </recommendedName>
    <alternativeName>
        <fullName evidence="11">Alanine aminopeptidase</fullName>
    </alternativeName>
    <alternativeName>
        <fullName evidence="12">Lysyl aminopeptidase</fullName>
    </alternativeName>
</protein>
<dbReference type="Pfam" id="PF17900">
    <property type="entry name" value="Peptidase_M1_N"/>
    <property type="match status" value="1"/>
</dbReference>
<name>A0A2T0YQY3_9MICC</name>
<dbReference type="OrthoDB" id="100605at2"/>
<dbReference type="AlphaFoldDB" id="A0A2T0YQY3"/>
<dbReference type="Gene3D" id="2.60.40.1730">
    <property type="entry name" value="tricorn interacting facor f3 domain"/>
    <property type="match status" value="1"/>
</dbReference>
<sequence length="444" mass="49691">MIQPDSYTPTSGSAELQIDHYDLHLDYEIQPNRLNARAVLHGRVLAETSAIELDLRGLKVSGVQLNDAAVRFRQTRTKLVLPADLAADQAITIVVDYRGKPRPQKGPWGDVGWEELTDGVLVAGQPNGAATWFPCNDHPGHKATLNCTILVDSDYTAISNGELLHVTQDGDRRAWTWESRAPLATYLATVQIGQYRRGPITNAQHVPARVPLLLACGDHLWRQGQDVLAKQHSMMAVFERDFGEYPFDSYEVVVTDDPLEMPLESQPLSILGSNHLGADWTSERLAAHELAHQWFGNSVTPRRWSDIWLNEGFATYAEWLWSEASDQLDADTRARAAHDRLVSLPQNILLVDPGAAHMFDERIYLRGALTLHALRIFLGEDQFFGLLRSWTAKHRHGTASTGDFLDHAELVSGPQTRSVLQGWLFDPLLPACPERRVHPWAPHS</sequence>
<evidence type="ECO:0000259" key="13">
    <source>
        <dbReference type="Pfam" id="PF01433"/>
    </source>
</evidence>
<dbReference type="InterPro" id="IPR050344">
    <property type="entry name" value="Peptidase_M1_aminopeptidases"/>
</dbReference>
<comment type="similarity">
    <text evidence="3">Belongs to the peptidase M1 family.</text>
</comment>
<evidence type="ECO:0000313" key="15">
    <source>
        <dbReference type="EMBL" id="PRZ17821.1"/>
    </source>
</evidence>
<keyword evidence="10" id="KW-0482">Metalloprotease</keyword>
<evidence type="ECO:0000256" key="12">
    <source>
        <dbReference type="ARBA" id="ARBA00031533"/>
    </source>
</evidence>
<dbReference type="EMBL" id="PVTY01000004">
    <property type="protein sequence ID" value="PRZ17821.1"/>
    <property type="molecule type" value="Genomic_DNA"/>
</dbReference>
<evidence type="ECO:0000256" key="1">
    <source>
        <dbReference type="ARBA" id="ARBA00000098"/>
    </source>
</evidence>
<dbReference type="GO" id="GO:0006508">
    <property type="term" value="P:proteolysis"/>
    <property type="evidence" value="ECO:0007669"/>
    <property type="project" value="UniProtKB-KW"/>
</dbReference>
<reference evidence="15 16" key="1">
    <citation type="submission" date="2018-03" db="EMBL/GenBank/DDBJ databases">
        <title>Comparative analysis of microorganisms from saline springs in Andes Mountain Range, Colombia.</title>
        <authorList>
            <person name="Rubin E."/>
        </authorList>
    </citation>
    <scope>NUCLEOTIDE SEQUENCE [LARGE SCALE GENOMIC DNA]</scope>
    <source>
        <strain evidence="15 16">CG 35</strain>
    </source>
</reference>
<evidence type="ECO:0000256" key="8">
    <source>
        <dbReference type="ARBA" id="ARBA00022801"/>
    </source>
</evidence>
<accession>A0A2T0YQY3</accession>
<dbReference type="RefSeq" id="WP_106122289.1">
    <property type="nucleotide sequence ID" value="NZ_PVTY01000004.1"/>
</dbReference>
<evidence type="ECO:0000256" key="4">
    <source>
        <dbReference type="ARBA" id="ARBA00012564"/>
    </source>
</evidence>